<gene>
    <name evidence="1" type="ORF">AVDCRST_MAG86-1314</name>
</gene>
<feature type="non-terminal residue" evidence="1">
    <location>
        <position position="1"/>
    </location>
</feature>
<proteinExistence type="predicted"/>
<sequence>CICSWVTIVELRLRLYTMSCRMSS</sequence>
<protein>
    <submittedName>
        <fullName evidence="1">Uncharacterized protein</fullName>
    </submittedName>
</protein>
<accession>A0A6J4V3N5</accession>
<dbReference type="AlphaFoldDB" id="A0A6J4V3N5"/>
<dbReference type="EMBL" id="CADCWP010000098">
    <property type="protein sequence ID" value="CAA9568566.1"/>
    <property type="molecule type" value="Genomic_DNA"/>
</dbReference>
<name>A0A6J4V3N5_9DEIN</name>
<feature type="non-terminal residue" evidence="1">
    <location>
        <position position="24"/>
    </location>
</feature>
<reference evidence="1" key="1">
    <citation type="submission" date="2020-02" db="EMBL/GenBank/DDBJ databases">
        <authorList>
            <person name="Meier V. D."/>
        </authorList>
    </citation>
    <scope>NUCLEOTIDE SEQUENCE</scope>
    <source>
        <strain evidence="1">AVDCRST_MAG86</strain>
    </source>
</reference>
<evidence type="ECO:0000313" key="1">
    <source>
        <dbReference type="EMBL" id="CAA9568566.1"/>
    </source>
</evidence>
<organism evidence="1">
    <name type="scientific">uncultured Truepera sp</name>
    <dbReference type="NCBI Taxonomy" id="543023"/>
    <lineage>
        <taxon>Bacteria</taxon>
        <taxon>Thermotogati</taxon>
        <taxon>Deinococcota</taxon>
        <taxon>Deinococci</taxon>
        <taxon>Trueperales</taxon>
        <taxon>Trueperaceae</taxon>
        <taxon>Truepera</taxon>
        <taxon>environmental samples</taxon>
    </lineage>
</organism>